<evidence type="ECO:0000313" key="1">
    <source>
        <dbReference type="EMBL" id="OHE99404.1"/>
    </source>
</evidence>
<accession>A0A1G4BDC5</accession>
<dbReference type="Proteomes" id="UP000176998">
    <property type="component" value="Unassembled WGS sequence"/>
</dbReference>
<reference evidence="1 2" key="1">
    <citation type="submission" date="2016-09" db="EMBL/GenBank/DDBJ databases">
        <authorList>
            <person name="Capua I."/>
            <person name="De Benedictis P."/>
            <person name="Joannis T."/>
            <person name="Lombin L.H."/>
            <person name="Cattoli G."/>
        </authorList>
    </citation>
    <scope>NUCLEOTIDE SEQUENCE [LARGE SCALE GENOMIC DNA]</scope>
    <source>
        <strain evidence="1 2">IMI 309357</strain>
    </source>
</reference>
<dbReference type="EMBL" id="MJBS01000036">
    <property type="protein sequence ID" value="OHE99404.1"/>
    <property type="molecule type" value="Genomic_DNA"/>
</dbReference>
<comment type="caution">
    <text evidence="1">The sequence shown here is derived from an EMBL/GenBank/DDBJ whole genome shotgun (WGS) entry which is preliminary data.</text>
</comment>
<sequence>MVPNSNAAGGVVDDVIRSSLSYRSVCSVPLQSKHRLMISGEATALAQLDLALVAIPPQADIEVRMSYYRQWDSNRAKVHCRRSGKNPPHWSTE</sequence>
<dbReference type="RefSeq" id="XP_022476553.1">
    <property type="nucleotide sequence ID" value="XM_022616848.1"/>
</dbReference>
<name>A0A1G4BDC5_9PEZI</name>
<proteinExistence type="predicted"/>
<gene>
    <name evidence="1" type="ORF">CORC01_05204</name>
</gene>
<dbReference type="GeneID" id="34558358"/>
<organism evidence="1 2">
    <name type="scientific">Colletotrichum orchidophilum</name>
    <dbReference type="NCBI Taxonomy" id="1209926"/>
    <lineage>
        <taxon>Eukaryota</taxon>
        <taxon>Fungi</taxon>
        <taxon>Dikarya</taxon>
        <taxon>Ascomycota</taxon>
        <taxon>Pezizomycotina</taxon>
        <taxon>Sordariomycetes</taxon>
        <taxon>Hypocreomycetidae</taxon>
        <taxon>Glomerellales</taxon>
        <taxon>Glomerellaceae</taxon>
        <taxon>Colletotrichum</taxon>
    </lineage>
</organism>
<protein>
    <submittedName>
        <fullName evidence="1">Uncharacterized protein</fullName>
    </submittedName>
</protein>
<evidence type="ECO:0000313" key="2">
    <source>
        <dbReference type="Proteomes" id="UP000176998"/>
    </source>
</evidence>
<dbReference type="AlphaFoldDB" id="A0A1G4BDC5"/>
<keyword evidence="2" id="KW-1185">Reference proteome</keyword>